<accession>X1GTX2</accession>
<keyword evidence="1" id="KW-0812">Transmembrane</keyword>
<gene>
    <name evidence="2" type="ORF">S03H2_33126</name>
</gene>
<evidence type="ECO:0000313" key="2">
    <source>
        <dbReference type="EMBL" id="GAH60612.1"/>
    </source>
</evidence>
<feature type="transmembrane region" description="Helical" evidence="1">
    <location>
        <begin position="16"/>
        <end position="38"/>
    </location>
</feature>
<organism evidence="2">
    <name type="scientific">marine sediment metagenome</name>
    <dbReference type="NCBI Taxonomy" id="412755"/>
    <lineage>
        <taxon>unclassified sequences</taxon>
        <taxon>metagenomes</taxon>
        <taxon>ecological metagenomes</taxon>
    </lineage>
</organism>
<keyword evidence="1" id="KW-1133">Transmembrane helix</keyword>
<keyword evidence="1" id="KW-0472">Membrane</keyword>
<dbReference type="AlphaFoldDB" id="X1GTX2"/>
<name>X1GTX2_9ZZZZ</name>
<comment type="caution">
    <text evidence="2">The sequence shown here is derived from an EMBL/GenBank/DDBJ whole genome shotgun (WGS) entry which is preliminary data.</text>
</comment>
<dbReference type="EMBL" id="BARU01020150">
    <property type="protein sequence ID" value="GAH60612.1"/>
    <property type="molecule type" value="Genomic_DNA"/>
</dbReference>
<evidence type="ECO:0000256" key="1">
    <source>
        <dbReference type="SAM" id="Phobius"/>
    </source>
</evidence>
<reference evidence="2" key="1">
    <citation type="journal article" date="2014" name="Front. Microbiol.">
        <title>High frequency of phylogenetically diverse reductive dehalogenase-homologous genes in deep subseafloor sedimentary metagenomes.</title>
        <authorList>
            <person name="Kawai M."/>
            <person name="Futagami T."/>
            <person name="Toyoda A."/>
            <person name="Takaki Y."/>
            <person name="Nishi S."/>
            <person name="Hori S."/>
            <person name="Arai W."/>
            <person name="Tsubouchi T."/>
            <person name="Morono Y."/>
            <person name="Uchiyama I."/>
            <person name="Ito T."/>
            <person name="Fujiyama A."/>
            <person name="Inagaki F."/>
            <person name="Takami H."/>
        </authorList>
    </citation>
    <scope>NUCLEOTIDE SEQUENCE</scope>
    <source>
        <strain evidence="2">Expedition CK06-06</strain>
    </source>
</reference>
<proteinExistence type="predicted"/>
<sequence length="116" mass="13450">MTEAPPGKPVPWRLDLALGIVVAMGFQVVLLGMLWWGYFAGRVNEAPFRLEFFAAFLPVVFCIPIFIVQTLRKWRRIGWISRSLRLLALGWLLMGILGFLFTSERLFQVWKMPIRP</sequence>
<feature type="non-terminal residue" evidence="2">
    <location>
        <position position="116"/>
    </location>
</feature>
<feature type="transmembrane region" description="Helical" evidence="1">
    <location>
        <begin position="50"/>
        <end position="71"/>
    </location>
</feature>
<feature type="transmembrane region" description="Helical" evidence="1">
    <location>
        <begin position="83"/>
        <end position="102"/>
    </location>
</feature>
<protein>
    <submittedName>
        <fullName evidence="2">Uncharacterized protein</fullName>
    </submittedName>
</protein>